<dbReference type="Proteomes" id="UP001236369">
    <property type="component" value="Unassembled WGS sequence"/>
</dbReference>
<sequence length="98" mass="9317">MRKSALFAAAGLMAFGTAALAAESGPSTQSTTGNAVGRMQGSPNAAGFGKADSTGSTGSGASSTAPGQEMQKDGRMHGSPNASGFKGGEGSTSGSGSR</sequence>
<evidence type="ECO:0000313" key="3">
    <source>
        <dbReference type="EMBL" id="MDQ0444029.1"/>
    </source>
</evidence>
<keyword evidence="4" id="KW-1185">Reference proteome</keyword>
<evidence type="ECO:0000256" key="2">
    <source>
        <dbReference type="SAM" id="SignalP"/>
    </source>
</evidence>
<evidence type="ECO:0000313" key="4">
    <source>
        <dbReference type="Proteomes" id="UP001236369"/>
    </source>
</evidence>
<feature type="region of interest" description="Disordered" evidence="1">
    <location>
        <begin position="22"/>
        <end position="98"/>
    </location>
</feature>
<feature type="signal peptide" evidence="2">
    <location>
        <begin position="1"/>
        <end position="21"/>
    </location>
</feature>
<feature type="compositionally biased region" description="Gly residues" evidence="1">
    <location>
        <begin position="85"/>
        <end position="98"/>
    </location>
</feature>
<evidence type="ECO:0008006" key="5">
    <source>
        <dbReference type="Google" id="ProtNLM"/>
    </source>
</evidence>
<organism evidence="3 4">
    <name type="scientific">Methylobacterium persicinum</name>
    <dbReference type="NCBI Taxonomy" id="374426"/>
    <lineage>
        <taxon>Bacteria</taxon>
        <taxon>Pseudomonadati</taxon>
        <taxon>Pseudomonadota</taxon>
        <taxon>Alphaproteobacteria</taxon>
        <taxon>Hyphomicrobiales</taxon>
        <taxon>Methylobacteriaceae</taxon>
        <taxon>Methylobacterium</taxon>
    </lineage>
</organism>
<comment type="caution">
    <text evidence="3">The sequence shown here is derived from an EMBL/GenBank/DDBJ whole genome shotgun (WGS) entry which is preliminary data.</text>
</comment>
<proteinExistence type="predicted"/>
<protein>
    <recommendedName>
        <fullName evidence="5">Lipoprotein</fullName>
    </recommendedName>
</protein>
<name>A0ABU0HR90_9HYPH</name>
<feature type="compositionally biased region" description="Low complexity" evidence="1">
    <location>
        <begin position="51"/>
        <end position="65"/>
    </location>
</feature>
<dbReference type="EMBL" id="JAUSVV010000009">
    <property type="protein sequence ID" value="MDQ0444029.1"/>
    <property type="molecule type" value="Genomic_DNA"/>
</dbReference>
<keyword evidence="2" id="KW-0732">Signal</keyword>
<accession>A0ABU0HR90</accession>
<evidence type="ECO:0000256" key="1">
    <source>
        <dbReference type="SAM" id="MobiDB-lite"/>
    </source>
</evidence>
<gene>
    <name evidence="3" type="ORF">QO016_003537</name>
</gene>
<reference evidence="3 4" key="1">
    <citation type="submission" date="2023-07" db="EMBL/GenBank/DDBJ databases">
        <title>Genomic Encyclopedia of Type Strains, Phase IV (KMG-IV): sequencing the most valuable type-strain genomes for metagenomic binning, comparative biology and taxonomic classification.</title>
        <authorList>
            <person name="Goeker M."/>
        </authorList>
    </citation>
    <scope>NUCLEOTIDE SEQUENCE [LARGE SCALE GENOMIC DNA]</scope>
    <source>
        <strain evidence="3 4">DSM 19562</strain>
    </source>
</reference>
<feature type="chain" id="PRO_5046038585" description="Lipoprotein" evidence="2">
    <location>
        <begin position="22"/>
        <end position="98"/>
    </location>
</feature>
<dbReference type="RefSeq" id="WP_238249262.1">
    <property type="nucleotide sequence ID" value="NZ_BPQX01000028.1"/>
</dbReference>
<feature type="compositionally biased region" description="Polar residues" evidence="1">
    <location>
        <begin position="25"/>
        <end position="34"/>
    </location>
</feature>